<organism evidence="1 2">
    <name type="scientific">Acanthopleuribacter pedis</name>
    <dbReference type="NCBI Taxonomy" id="442870"/>
    <lineage>
        <taxon>Bacteria</taxon>
        <taxon>Pseudomonadati</taxon>
        <taxon>Acidobacteriota</taxon>
        <taxon>Holophagae</taxon>
        <taxon>Acanthopleuribacterales</taxon>
        <taxon>Acanthopleuribacteraceae</taxon>
        <taxon>Acanthopleuribacter</taxon>
    </lineage>
</organism>
<protein>
    <submittedName>
        <fullName evidence="1">Uncharacterized protein</fullName>
    </submittedName>
</protein>
<comment type="caution">
    <text evidence="1">The sequence shown here is derived from an EMBL/GenBank/DDBJ whole genome shotgun (WGS) entry which is preliminary data.</text>
</comment>
<proteinExistence type="predicted"/>
<name>A0A8J7U326_9BACT</name>
<keyword evidence="2" id="KW-1185">Reference proteome</keyword>
<sequence>MSQQIVVYKGVTVQAVERAGSRIRIQSRNAADANKVGLTFKDMEDGVAVFEGWVEEDQLVAVDL</sequence>
<evidence type="ECO:0000313" key="2">
    <source>
        <dbReference type="Proteomes" id="UP000664417"/>
    </source>
</evidence>
<dbReference type="AlphaFoldDB" id="A0A8J7U326"/>
<dbReference type="Proteomes" id="UP000664417">
    <property type="component" value="Unassembled WGS sequence"/>
</dbReference>
<reference evidence="1" key="1">
    <citation type="submission" date="2021-03" db="EMBL/GenBank/DDBJ databases">
        <authorList>
            <person name="Wang G."/>
        </authorList>
    </citation>
    <scope>NUCLEOTIDE SEQUENCE</scope>
    <source>
        <strain evidence="1">KCTC 12899</strain>
    </source>
</reference>
<accession>A0A8J7U326</accession>
<dbReference type="EMBL" id="JAFREP010000015">
    <property type="protein sequence ID" value="MBO1319938.1"/>
    <property type="molecule type" value="Genomic_DNA"/>
</dbReference>
<gene>
    <name evidence="1" type="ORF">J3U88_15785</name>
</gene>
<evidence type="ECO:0000313" key="1">
    <source>
        <dbReference type="EMBL" id="MBO1319938.1"/>
    </source>
</evidence>
<dbReference type="RefSeq" id="WP_207859893.1">
    <property type="nucleotide sequence ID" value="NZ_JAFREP010000015.1"/>
</dbReference>